<reference evidence="2 3" key="1">
    <citation type="journal article" date="2013" name="Genome Announc.">
        <title>Genome Sequence of Plesiomonas shigelloides Strain 302-73 (Serotype O1).</title>
        <authorList>
            <person name="Pique N."/>
            <person name="Aquilini E."/>
            <person name="Alioto T."/>
            <person name="Minana-Galbis D."/>
            <person name="Tomas J.M."/>
        </authorList>
    </citation>
    <scope>NUCLEOTIDE SEQUENCE [LARGE SCALE GENOMIC DNA]</scope>
    <source>
        <strain evidence="2 3">302-73</strain>
    </source>
</reference>
<dbReference type="EMBL" id="AQQO01000339">
    <property type="protein sequence ID" value="EON88510.1"/>
    <property type="molecule type" value="Genomic_DNA"/>
</dbReference>
<dbReference type="HOGENOM" id="CLU_133864_0_0_6"/>
<name>R8AQA5_PLESH</name>
<protein>
    <submittedName>
        <fullName evidence="2">Uncharacterized protein</fullName>
    </submittedName>
</protein>
<dbReference type="Proteomes" id="UP000014012">
    <property type="component" value="Unassembled WGS sequence"/>
</dbReference>
<proteinExistence type="predicted"/>
<keyword evidence="3" id="KW-1185">Reference proteome</keyword>
<sequence length="180" mass="20260">MDNGMRRIISLITLTLASATSFTAQAALDQTCLTEKYAAFVKASDSWYASLLGKVTEQHPDLAEAGKQFLAERTHYFERNFTAVRWYLNHEPGKLALDKPVNEWLTLDTASADLLSTQSKEFAAQNELVFNDRVLKPNPQNYALRAAFADLLTHPENVKASLEAYNNAMEKIESQVCRKE</sequence>
<gene>
    <name evidence="2" type="ORF">PLESHI_10214</name>
</gene>
<accession>R8AQA5</accession>
<evidence type="ECO:0000313" key="2">
    <source>
        <dbReference type="EMBL" id="EON88510.1"/>
    </source>
</evidence>
<evidence type="ECO:0000256" key="1">
    <source>
        <dbReference type="SAM" id="SignalP"/>
    </source>
</evidence>
<comment type="caution">
    <text evidence="2">The sequence shown here is derived from an EMBL/GenBank/DDBJ whole genome shotgun (WGS) entry which is preliminary data.</text>
</comment>
<feature type="signal peptide" evidence="1">
    <location>
        <begin position="1"/>
        <end position="26"/>
    </location>
</feature>
<feature type="chain" id="PRO_5004451428" evidence="1">
    <location>
        <begin position="27"/>
        <end position="180"/>
    </location>
</feature>
<dbReference type="PATRIC" id="fig|1315976.3.peg.1916"/>
<keyword evidence="1" id="KW-0732">Signal</keyword>
<evidence type="ECO:0000313" key="3">
    <source>
        <dbReference type="Proteomes" id="UP000014012"/>
    </source>
</evidence>
<organism evidence="2 3">
    <name type="scientific">Plesiomonas shigelloides 302-73</name>
    <dbReference type="NCBI Taxonomy" id="1315976"/>
    <lineage>
        <taxon>Bacteria</taxon>
        <taxon>Pseudomonadati</taxon>
        <taxon>Pseudomonadota</taxon>
        <taxon>Gammaproteobacteria</taxon>
        <taxon>Enterobacterales</taxon>
        <taxon>Enterobacteriaceae</taxon>
        <taxon>Plesiomonas</taxon>
    </lineage>
</organism>
<dbReference type="AlphaFoldDB" id="R8AQA5"/>